<dbReference type="EMBL" id="JAQIZT010000013">
    <property type="protein sequence ID" value="KAJ6974449.1"/>
    <property type="molecule type" value="Genomic_DNA"/>
</dbReference>
<dbReference type="SUPFAM" id="SSF53223">
    <property type="entry name" value="Aminoacid dehydrogenase-like, N-terminal domain"/>
    <property type="match status" value="1"/>
</dbReference>
<dbReference type="PANTHER" id="PTHR21089:SF12">
    <property type="entry name" value="BIFUNCTIONAL 3-DEHYDROQUINATE DEHYDRATASE_SHIKIMATE DEHYDROGENASE, CHLOROPLASTIC"/>
    <property type="match status" value="1"/>
</dbReference>
<proteinExistence type="predicted"/>
<dbReference type="PANTHER" id="PTHR21089">
    <property type="entry name" value="SHIKIMATE DEHYDROGENASE"/>
    <property type="match status" value="1"/>
</dbReference>
<dbReference type="GO" id="GO:0009423">
    <property type="term" value="P:chorismate biosynthetic process"/>
    <property type="evidence" value="ECO:0007669"/>
    <property type="project" value="TreeGrafter"/>
</dbReference>
<name>A0AAD6LW83_9ROSI</name>
<comment type="caution">
    <text evidence="2">The sequence shown here is derived from an EMBL/GenBank/DDBJ whole genome shotgun (WGS) entry which is preliminary data.</text>
</comment>
<evidence type="ECO:0000313" key="2">
    <source>
        <dbReference type="EMBL" id="KAJ6974449.1"/>
    </source>
</evidence>
<dbReference type="Proteomes" id="UP001164929">
    <property type="component" value="Chromosome 13"/>
</dbReference>
<accession>A0AAD6LW83</accession>
<gene>
    <name evidence="2" type="ORF">NC653_030526</name>
</gene>
<protein>
    <recommendedName>
        <fullName evidence="1">SDH C-terminal domain-containing protein</fullName>
    </recommendedName>
</protein>
<dbReference type="InterPro" id="IPR041121">
    <property type="entry name" value="SDH_C"/>
</dbReference>
<dbReference type="Pfam" id="PF18317">
    <property type="entry name" value="SDH_C"/>
    <property type="match status" value="1"/>
</dbReference>
<dbReference type="InterPro" id="IPR046346">
    <property type="entry name" value="Aminoacid_DH-like_N_sf"/>
</dbReference>
<dbReference type="InterPro" id="IPR036291">
    <property type="entry name" value="NAD(P)-bd_dom_sf"/>
</dbReference>
<dbReference type="CDD" id="cd01065">
    <property type="entry name" value="NAD_bind_Shikimate_DH"/>
    <property type="match status" value="1"/>
</dbReference>
<reference evidence="2" key="1">
    <citation type="journal article" date="2023" name="Mol. Ecol. Resour.">
        <title>Chromosome-level genome assembly of a triploid poplar Populus alba 'Berolinensis'.</title>
        <authorList>
            <person name="Chen S."/>
            <person name="Yu Y."/>
            <person name="Wang X."/>
            <person name="Wang S."/>
            <person name="Zhang T."/>
            <person name="Zhou Y."/>
            <person name="He R."/>
            <person name="Meng N."/>
            <person name="Wang Y."/>
            <person name="Liu W."/>
            <person name="Liu Z."/>
            <person name="Liu J."/>
            <person name="Guo Q."/>
            <person name="Huang H."/>
            <person name="Sederoff R.R."/>
            <person name="Wang G."/>
            <person name="Qu G."/>
            <person name="Chen S."/>
        </authorList>
    </citation>
    <scope>NUCLEOTIDE SEQUENCE</scope>
    <source>
        <strain evidence="2">SC-2020</strain>
    </source>
</reference>
<dbReference type="AlphaFoldDB" id="A0AAD6LW83"/>
<evidence type="ECO:0000313" key="3">
    <source>
        <dbReference type="Proteomes" id="UP001164929"/>
    </source>
</evidence>
<dbReference type="GO" id="GO:0019632">
    <property type="term" value="P:shikimate metabolic process"/>
    <property type="evidence" value="ECO:0007669"/>
    <property type="project" value="TreeGrafter"/>
</dbReference>
<dbReference type="FunFam" id="3.40.50.720:FF:000172">
    <property type="entry name" value="Bifunctional 3-dehydroquinate dehydratase/shikimate dehydrogenase, chloroplastic"/>
    <property type="match status" value="1"/>
</dbReference>
<feature type="domain" description="SDH C-terminal" evidence="1">
    <location>
        <begin position="247"/>
        <end position="276"/>
    </location>
</feature>
<dbReference type="Gene3D" id="3.40.50.10860">
    <property type="entry name" value="Leucine Dehydrogenase, chain A, domain 1"/>
    <property type="match status" value="1"/>
</dbReference>
<evidence type="ECO:0000259" key="1">
    <source>
        <dbReference type="Pfam" id="PF18317"/>
    </source>
</evidence>
<dbReference type="Gene3D" id="3.40.50.720">
    <property type="entry name" value="NAD(P)-binding Rossmann-like Domain"/>
    <property type="match status" value="1"/>
</dbReference>
<sequence length="280" mass="30409">MNYAQSTFLGVCQIVQVSVMHDIDDIVYYSNPWMVPARLFLVKYSYTIPHKEDGLKCCDEVDTIAKEIGAISCMIRRPDDGKLKGYNVDYLGAIAAIEEALGASNGAPASVSPLAGKLFVVMGAGGAGKALAYGAYEKGARVVANRTYGEKLYLVSSSLLLISKAEELASKVGGHAIALANLKDFHPEEGMILANTTSVGMKPRTEETPLAKEALKHYELVFDAIYTPKLTTLLREAQEAGSTIVYGTEMFINQAFVQFERFTGLPAPEQLIRDVLARNT</sequence>
<dbReference type="SUPFAM" id="SSF51735">
    <property type="entry name" value="NAD(P)-binding Rossmann-fold domains"/>
    <property type="match status" value="1"/>
</dbReference>
<dbReference type="GO" id="GO:0004764">
    <property type="term" value="F:shikimate 3-dehydrogenase (NADP+) activity"/>
    <property type="evidence" value="ECO:0007669"/>
    <property type="project" value="InterPro"/>
</dbReference>
<dbReference type="InterPro" id="IPR022893">
    <property type="entry name" value="Shikimate_DH_fam"/>
</dbReference>
<organism evidence="2 3">
    <name type="scientific">Populus alba x Populus x berolinensis</name>
    <dbReference type="NCBI Taxonomy" id="444605"/>
    <lineage>
        <taxon>Eukaryota</taxon>
        <taxon>Viridiplantae</taxon>
        <taxon>Streptophyta</taxon>
        <taxon>Embryophyta</taxon>
        <taxon>Tracheophyta</taxon>
        <taxon>Spermatophyta</taxon>
        <taxon>Magnoliopsida</taxon>
        <taxon>eudicotyledons</taxon>
        <taxon>Gunneridae</taxon>
        <taxon>Pentapetalae</taxon>
        <taxon>rosids</taxon>
        <taxon>fabids</taxon>
        <taxon>Malpighiales</taxon>
        <taxon>Salicaceae</taxon>
        <taxon>Saliceae</taxon>
        <taxon>Populus</taxon>
    </lineage>
</organism>
<keyword evidence="3" id="KW-1185">Reference proteome</keyword>